<feature type="region of interest" description="Disordered" evidence="1">
    <location>
        <begin position="1"/>
        <end position="31"/>
    </location>
</feature>
<accession>A0AAJ0HF78</accession>
<organism evidence="2 3">
    <name type="scientific">Lasiosphaeria hispida</name>
    <dbReference type="NCBI Taxonomy" id="260671"/>
    <lineage>
        <taxon>Eukaryota</taxon>
        <taxon>Fungi</taxon>
        <taxon>Dikarya</taxon>
        <taxon>Ascomycota</taxon>
        <taxon>Pezizomycotina</taxon>
        <taxon>Sordariomycetes</taxon>
        <taxon>Sordariomycetidae</taxon>
        <taxon>Sordariales</taxon>
        <taxon>Lasiosphaeriaceae</taxon>
        <taxon>Lasiosphaeria</taxon>
    </lineage>
</organism>
<evidence type="ECO:0000256" key="1">
    <source>
        <dbReference type="SAM" id="MobiDB-lite"/>
    </source>
</evidence>
<sequence>MTDGCRWPDPRCPGVRTPKSRSPPNPGTTDNQAFANTFAHSFPLLFWLPAAVHMPFYIIARSGGGALSRQTSIPLPRPIIMPRHGCRSSSTKTAGRRYAVGQRVIGDDVRLAISEGRTRNPEIQIPHVLRARYILHLVRRLGYALAHMCMSHVVLACKSCTISAVSRDSLYIPSGVAAVCGGMLLSHPRPSPAPPNPLTSQDPWTAVPRRSPTDRCPAKGLPKPDIKFPSIFVDIACVCGVELPTA</sequence>
<comment type="caution">
    <text evidence="2">The sequence shown here is derived from an EMBL/GenBank/DDBJ whole genome shotgun (WGS) entry which is preliminary data.</text>
</comment>
<name>A0AAJ0HF78_9PEZI</name>
<protein>
    <submittedName>
        <fullName evidence="2">Uncharacterized protein</fullName>
    </submittedName>
</protein>
<evidence type="ECO:0000313" key="2">
    <source>
        <dbReference type="EMBL" id="KAK3349445.1"/>
    </source>
</evidence>
<feature type="region of interest" description="Disordered" evidence="1">
    <location>
        <begin position="190"/>
        <end position="216"/>
    </location>
</feature>
<evidence type="ECO:0000313" key="3">
    <source>
        <dbReference type="Proteomes" id="UP001275084"/>
    </source>
</evidence>
<dbReference type="AlphaFoldDB" id="A0AAJ0HF78"/>
<proteinExistence type="predicted"/>
<dbReference type="Proteomes" id="UP001275084">
    <property type="component" value="Unassembled WGS sequence"/>
</dbReference>
<keyword evidence="3" id="KW-1185">Reference proteome</keyword>
<gene>
    <name evidence="2" type="ORF">B0T25DRAFT_243370</name>
</gene>
<dbReference type="EMBL" id="JAUIQD010000005">
    <property type="protein sequence ID" value="KAK3349445.1"/>
    <property type="molecule type" value="Genomic_DNA"/>
</dbReference>
<reference evidence="2" key="1">
    <citation type="journal article" date="2023" name="Mol. Phylogenet. Evol.">
        <title>Genome-scale phylogeny and comparative genomics of the fungal order Sordariales.</title>
        <authorList>
            <person name="Hensen N."/>
            <person name="Bonometti L."/>
            <person name="Westerberg I."/>
            <person name="Brannstrom I.O."/>
            <person name="Guillou S."/>
            <person name="Cros-Aarteil S."/>
            <person name="Calhoun S."/>
            <person name="Haridas S."/>
            <person name="Kuo A."/>
            <person name="Mondo S."/>
            <person name="Pangilinan J."/>
            <person name="Riley R."/>
            <person name="LaButti K."/>
            <person name="Andreopoulos B."/>
            <person name="Lipzen A."/>
            <person name="Chen C."/>
            <person name="Yan M."/>
            <person name="Daum C."/>
            <person name="Ng V."/>
            <person name="Clum A."/>
            <person name="Steindorff A."/>
            <person name="Ohm R.A."/>
            <person name="Martin F."/>
            <person name="Silar P."/>
            <person name="Natvig D.O."/>
            <person name="Lalanne C."/>
            <person name="Gautier V."/>
            <person name="Ament-Velasquez S.L."/>
            <person name="Kruys A."/>
            <person name="Hutchinson M.I."/>
            <person name="Powell A.J."/>
            <person name="Barry K."/>
            <person name="Miller A.N."/>
            <person name="Grigoriev I.V."/>
            <person name="Debuchy R."/>
            <person name="Gladieux P."/>
            <person name="Hiltunen Thoren M."/>
            <person name="Johannesson H."/>
        </authorList>
    </citation>
    <scope>NUCLEOTIDE SEQUENCE</scope>
    <source>
        <strain evidence="2">CBS 955.72</strain>
    </source>
</reference>
<reference evidence="2" key="2">
    <citation type="submission" date="2023-06" db="EMBL/GenBank/DDBJ databases">
        <authorList>
            <consortium name="Lawrence Berkeley National Laboratory"/>
            <person name="Haridas S."/>
            <person name="Hensen N."/>
            <person name="Bonometti L."/>
            <person name="Westerberg I."/>
            <person name="Brannstrom I.O."/>
            <person name="Guillou S."/>
            <person name="Cros-Aarteil S."/>
            <person name="Calhoun S."/>
            <person name="Kuo A."/>
            <person name="Mondo S."/>
            <person name="Pangilinan J."/>
            <person name="Riley R."/>
            <person name="Labutti K."/>
            <person name="Andreopoulos B."/>
            <person name="Lipzen A."/>
            <person name="Chen C."/>
            <person name="Yanf M."/>
            <person name="Daum C."/>
            <person name="Ng V."/>
            <person name="Clum A."/>
            <person name="Steindorff A."/>
            <person name="Ohm R."/>
            <person name="Martin F."/>
            <person name="Silar P."/>
            <person name="Natvig D."/>
            <person name="Lalanne C."/>
            <person name="Gautier V."/>
            <person name="Ament-Velasquez S.L."/>
            <person name="Kruys A."/>
            <person name="Hutchinson M.I."/>
            <person name="Powell A.J."/>
            <person name="Barry K."/>
            <person name="Miller A.N."/>
            <person name="Grigoriev I.V."/>
            <person name="Debuchy R."/>
            <person name="Gladieux P."/>
            <person name="Thoren M.H."/>
            <person name="Johannesson H."/>
        </authorList>
    </citation>
    <scope>NUCLEOTIDE SEQUENCE</scope>
    <source>
        <strain evidence="2">CBS 955.72</strain>
    </source>
</reference>